<sequence>MSPAASEGKQDNAPEGPTTSSTPKASTTSKAPKGSTTGSEATAPERPTTGSEAGTPDASKSADLTPADSSASKDAKPKATRRTADSPSDGAFDILGSKVLLGVQVVDLSRLSTHPIPMVGQGLVTVAGQGPVDSNGAGKSSWIAALSLLHADDQWRLTSGAPGAAELLFTAEAAGQEGNWSNVDRGYIVGVFSDPDLTDLAEIEAAAITVWIRINRKASYLDLRWKNGLHVPYGATESERAAGADALWAALPHSNGRTDYHANKLSQVLYGGQVRCVSFLSTSVRSSPTANLLAEPLNELGPARIFNAIATLTGLDHELEQEQAHRSAEHTQREATKQAAADLQRWEQEMATVEAGILQRAAARSALAAAKESWLARCARHLVDGDARNSEILHELAALDERVAEQEARREAVDTEIDAFGSEENLLRDVQLTRQERDKLDARDRELDLAQRSVREQLERLGQEHRRLVDAGRSADGRELDVALTEQDEARAVLEEHIGRDHAARLAVDQATADLREAESGQTVSAPQQQILENAGIACGALTDITDLPAGDRAEWEPRLAPYSEAVVVDADDATLAASALADAGYPGFLLVLANRPGDGSTSSDKSAASAKAAGSAAKARKSGANGPTSADPRFSLDTFFSTLAARASKELIDDPAGVISVGQHDEPITGRTARIEAARRRVEAAVEARAAASAALEQARSRVQQAERRTAAARALGTASDLQEQMLALREENDRHETDRDALAPQLQAAKESAEAAAGQQLVRDERLKNLEATRREHDRLLDDLRGRRLVLLEEQTGLDLVSRTAAWGGTADEASEFLLALPADTQRRTTADWNHQTSTQLDDVIRRCFPNARSREEIPSELWEILNGPDGWSTGTLGTRVGLVPALQRTLASHLAQHETFDSLQQQQIASQRAERNAALERAREGLGEAESTARAHRASLADGIKSRLRLVSNEFDRLDQEYGGYGAKLEFPEPDPPSEPDKPWRWTVTPKWRRSEGGPYSAFNVKGNTAQMDEKAVKLVCAAALAGGSDRPLLLILDELGRNLGSQHRREAVALFEQIGRDRNITVIGALQDDMERYALASSRLYVKLRRSSDTMPYNQAPVVKGNEEYAARVELLRSWLDSYRGPAPTLDLPAPTLDTP</sequence>
<gene>
    <name evidence="3" type="ORF">GCM10009741_73800</name>
</gene>
<feature type="compositionally biased region" description="Low complexity" evidence="2">
    <location>
        <begin position="17"/>
        <end position="33"/>
    </location>
</feature>
<feature type="coiled-coil region" evidence="1">
    <location>
        <begin position="389"/>
        <end position="443"/>
    </location>
</feature>
<evidence type="ECO:0008006" key="5">
    <source>
        <dbReference type="Google" id="ProtNLM"/>
    </source>
</evidence>
<feature type="region of interest" description="Disordered" evidence="2">
    <location>
        <begin position="1"/>
        <end position="91"/>
    </location>
</feature>
<keyword evidence="4" id="KW-1185">Reference proteome</keyword>
<protein>
    <recommendedName>
        <fullName evidence="5">Chromosome segregation ATPase</fullName>
    </recommendedName>
</protein>
<accession>A0ABN2CIG0</accession>
<feature type="compositionally biased region" description="Basic and acidic residues" evidence="2">
    <location>
        <begin position="320"/>
        <end position="336"/>
    </location>
</feature>
<feature type="region of interest" description="Disordered" evidence="2">
    <location>
        <begin position="320"/>
        <end position="342"/>
    </location>
</feature>
<evidence type="ECO:0000313" key="3">
    <source>
        <dbReference type="EMBL" id="GAA1558209.1"/>
    </source>
</evidence>
<proteinExistence type="predicted"/>
<dbReference type="Proteomes" id="UP001500363">
    <property type="component" value="Unassembled WGS sequence"/>
</dbReference>
<reference evidence="3 4" key="1">
    <citation type="journal article" date="2019" name="Int. J. Syst. Evol. Microbiol.">
        <title>The Global Catalogue of Microorganisms (GCM) 10K type strain sequencing project: providing services to taxonomists for standard genome sequencing and annotation.</title>
        <authorList>
            <consortium name="The Broad Institute Genomics Platform"/>
            <consortium name="The Broad Institute Genome Sequencing Center for Infectious Disease"/>
            <person name="Wu L."/>
            <person name="Ma J."/>
        </authorList>
    </citation>
    <scope>NUCLEOTIDE SEQUENCE [LARGE SCALE GENOMIC DNA]</scope>
    <source>
        <strain evidence="3 4">JCM 14303</strain>
    </source>
</reference>
<dbReference type="EMBL" id="BAAANC010000005">
    <property type="protein sequence ID" value="GAA1558209.1"/>
    <property type="molecule type" value="Genomic_DNA"/>
</dbReference>
<evidence type="ECO:0000313" key="4">
    <source>
        <dbReference type="Proteomes" id="UP001500363"/>
    </source>
</evidence>
<evidence type="ECO:0000256" key="1">
    <source>
        <dbReference type="SAM" id="Coils"/>
    </source>
</evidence>
<name>A0ABN2CIG0_9ACTN</name>
<feature type="coiled-coil region" evidence="1">
    <location>
        <begin position="676"/>
        <end position="740"/>
    </location>
</feature>
<organism evidence="3 4">
    <name type="scientific">Kribbella lupini</name>
    <dbReference type="NCBI Taxonomy" id="291602"/>
    <lineage>
        <taxon>Bacteria</taxon>
        <taxon>Bacillati</taxon>
        <taxon>Actinomycetota</taxon>
        <taxon>Actinomycetes</taxon>
        <taxon>Propionibacteriales</taxon>
        <taxon>Kribbellaceae</taxon>
        <taxon>Kribbella</taxon>
    </lineage>
</organism>
<comment type="caution">
    <text evidence="3">The sequence shown here is derived from an EMBL/GenBank/DDBJ whole genome shotgun (WGS) entry which is preliminary data.</text>
</comment>
<evidence type="ECO:0000256" key="2">
    <source>
        <dbReference type="SAM" id="MobiDB-lite"/>
    </source>
</evidence>
<dbReference type="RefSeq" id="WP_344182725.1">
    <property type="nucleotide sequence ID" value="NZ_BAAANC010000005.1"/>
</dbReference>
<keyword evidence="1" id="KW-0175">Coiled coil</keyword>